<gene>
    <name evidence="2" type="ORF">SAMN05660964_03483</name>
</gene>
<dbReference type="EMBL" id="FNQP01000034">
    <property type="protein sequence ID" value="SEB08917.1"/>
    <property type="molecule type" value="Genomic_DNA"/>
</dbReference>
<organism evidence="2 3">
    <name type="scientific">Thiothrix caldifontis</name>
    <dbReference type="NCBI Taxonomy" id="525918"/>
    <lineage>
        <taxon>Bacteria</taxon>
        <taxon>Pseudomonadati</taxon>
        <taxon>Pseudomonadota</taxon>
        <taxon>Gammaproteobacteria</taxon>
        <taxon>Thiotrichales</taxon>
        <taxon>Thiotrichaceae</taxon>
        <taxon>Thiothrix</taxon>
    </lineage>
</organism>
<name>A0A1H4GHD4_9GAMM</name>
<dbReference type="InterPro" id="IPR001849">
    <property type="entry name" value="PH_domain"/>
</dbReference>
<dbReference type="NCBIfam" id="TIGR01898">
    <property type="entry name" value="cas_TM1791_cmr6"/>
    <property type="match status" value="1"/>
</dbReference>
<sequence length="174" mass="19265">MTPHYGDYYQGNGTPHDAGSPNPIVFMVIPAKSKFTFHVTADTQRLKDVQNWQALMQTAFNHAFKWLGFGAKTAVGYGAMQIVGAKQTSATTTSTPSFQTNEERWEKSTFQYQKGSGEITATGNKKRATVRGDDAKALFVKLPDDKRKLLEKQRLVATAVVKSQGNMNVLFDIV</sequence>
<dbReference type="Proteomes" id="UP000199397">
    <property type="component" value="Unassembled WGS sequence"/>
</dbReference>
<evidence type="ECO:0000259" key="1">
    <source>
        <dbReference type="PROSITE" id="PS50003"/>
    </source>
</evidence>
<dbReference type="AlphaFoldDB" id="A0A1H4GHD4"/>
<dbReference type="STRING" id="525918.SAMN05660964_03483"/>
<dbReference type="InterPro" id="IPR010172">
    <property type="entry name" value="CRISPR-assoc_prot_TM1791"/>
</dbReference>
<keyword evidence="3" id="KW-1185">Reference proteome</keyword>
<dbReference type="PROSITE" id="PS50003">
    <property type="entry name" value="PH_DOMAIN"/>
    <property type="match status" value="1"/>
</dbReference>
<protein>
    <submittedName>
        <fullName evidence="2">CRISPR type III-B/RAMP module RAMP protein Cmr6</fullName>
    </submittedName>
</protein>
<proteinExistence type="predicted"/>
<accession>A0A1H4GHD4</accession>
<evidence type="ECO:0000313" key="3">
    <source>
        <dbReference type="Proteomes" id="UP000199397"/>
    </source>
</evidence>
<feature type="domain" description="PH" evidence="1">
    <location>
        <begin position="1"/>
        <end position="61"/>
    </location>
</feature>
<reference evidence="2 3" key="1">
    <citation type="submission" date="2016-10" db="EMBL/GenBank/DDBJ databases">
        <authorList>
            <person name="de Groot N.N."/>
        </authorList>
    </citation>
    <scope>NUCLEOTIDE SEQUENCE [LARGE SCALE GENOMIC DNA]</scope>
    <source>
        <strain evidence="2 3">DSM 21228</strain>
    </source>
</reference>
<evidence type="ECO:0000313" key="2">
    <source>
        <dbReference type="EMBL" id="SEB08917.1"/>
    </source>
</evidence>